<feature type="chain" id="PRO_5046663750" description="Adenylosuccinate lyase" evidence="1">
    <location>
        <begin position="22"/>
        <end position="55"/>
    </location>
</feature>
<keyword evidence="1" id="KW-0732">Signal</keyword>
<keyword evidence="3" id="KW-1185">Reference proteome</keyword>
<dbReference type="RefSeq" id="WP_263721873.1">
    <property type="nucleotide sequence ID" value="NZ_JAOWLA010000010.1"/>
</dbReference>
<dbReference type="EMBL" id="JAOWLA010000010">
    <property type="protein sequence ID" value="MCV2865351.1"/>
    <property type="molecule type" value="Genomic_DNA"/>
</dbReference>
<proteinExistence type="predicted"/>
<feature type="signal peptide" evidence="1">
    <location>
        <begin position="1"/>
        <end position="21"/>
    </location>
</feature>
<dbReference type="Proteomes" id="UP001652503">
    <property type="component" value="Unassembled WGS sequence"/>
</dbReference>
<reference evidence="2 3" key="1">
    <citation type="submission" date="2022-10" db="EMBL/GenBank/DDBJ databases">
        <title>Defluviimonas sp. nov., isolated from ocean surface water.</title>
        <authorList>
            <person name="He W."/>
            <person name="Wang L."/>
            <person name="Zhang D.-F."/>
        </authorList>
    </citation>
    <scope>NUCLEOTIDE SEQUENCE [LARGE SCALE GENOMIC DNA]</scope>
    <source>
        <strain evidence="2 3">WL0075</strain>
    </source>
</reference>
<name>A0ABT2Z3J1_9RHOB</name>
<evidence type="ECO:0000313" key="3">
    <source>
        <dbReference type="Proteomes" id="UP001652503"/>
    </source>
</evidence>
<sequence length="55" mass="5717">MKTKAILAVFALFAAMSPALAVAEGCSHDQRSAEISCAEGSTWDAATQRCIVISS</sequence>
<comment type="caution">
    <text evidence="2">The sequence shown here is derived from an EMBL/GenBank/DDBJ whole genome shotgun (WGS) entry which is preliminary data.</text>
</comment>
<protein>
    <recommendedName>
        <fullName evidence="4">Adenylosuccinate lyase</fullName>
    </recommendedName>
</protein>
<gene>
    <name evidence="2" type="ORF">OE647_11505</name>
</gene>
<evidence type="ECO:0000256" key="1">
    <source>
        <dbReference type="SAM" id="SignalP"/>
    </source>
</evidence>
<evidence type="ECO:0000313" key="2">
    <source>
        <dbReference type="EMBL" id="MCV2865351.1"/>
    </source>
</evidence>
<accession>A0ABT2Z3J1</accession>
<organism evidence="2 3">
    <name type="scientific">Albidovulum sediminicola</name>
    <dbReference type="NCBI Taxonomy" id="2984331"/>
    <lineage>
        <taxon>Bacteria</taxon>
        <taxon>Pseudomonadati</taxon>
        <taxon>Pseudomonadota</taxon>
        <taxon>Alphaproteobacteria</taxon>
        <taxon>Rhodobacterales</taxon>
        <taxon>Paracoccaceae</taxon>
        <taxon>Albidovulum</taxon>
    </lineage>
</organism>
<evidence type="ECO:0008006" key="4">
    <source>
        <dbReference type="Google" id="ProtNLM"/>
    </source>
</evidence>